<gene>
    <name evidence="12" type="ORF">BASA50_003390</name>
</gene>
<evidence type="ECO:0000256" key="3">
    <source>
        <dbReference type="ARBA" id="ARBA00010883"/>
    </source>
</evidence>
<keyword evidence="7" id="KW-0472">Membrane</keyword>
<dbReference type="SUPFAM" id="SSF103657">
    <property type="entry name" value="BAR/IMD domain-like"/>
    <property type="match status" value="1"/>
</dbReference>
<evidence type="ECO:0000256" key="5">
    <source>
        <dbReference type="ARBA" id="ARBA00022490"/>
    </source>
</evidence>
<dbReference type="SUPFAM" id="SSF64268">
    <property type="entry name" value="PX domain"/>
    <property type="match status" value="1"/>
</dbReference>
<feature type="region of interest" description="Disordered" evidence="10">
    <location>
        <begin position="16"/>
        <end position="83"/>
    </location>
</feature>
<keyword evidence="13" id="KW-1185">Reference proteome</keyword>
<evidence type="ECO:0000256" key="7">
    <source>
        <dbReference type="ARBA" id="ARBA00023136"/>
    </source>
</evidence>
<dbReference type="Gene3D" id="1.20.1270.60">
    <property type="entry name" value="Arfaptin homology (AH) domain/BAR domain"/>
    <property type="match status" value="1"/>
</dbReference>
<dbReference type="EMBL" id="JAFCIX010000093">
    <property type="protein sequence ID" value="KAH6598883.1"/>
    <property type="molecule type" value="Genomic_DNA"/>
</dbReference>
<evidence type="ECO:0000256" key="8">
    <source>
        <dbReference type="ARBA" id="ARBA00040748"/>
    </source>
</evidence>
<comment type="caution">
    <text evidence="12">The sequence shown here is derived from an EMBL/GenBank/DDBJ whole genome shotgun (WGS) entry which is preliminary data.</text>
</comment>
<evidence type="ECO:0000256" key="10">
    <source>
        <dbReference type="SAM" id="MobiDB-lite"/>
    </source>
</evidence>
<sequence>MDNSIYVAVPWDTADSNGISSNSGGSEAPYAVSNGDHLMESPAGVGGSAASSSRDPTPLSNPGRSHFDPHTNSSAMNSSNSIIDDSSNTMYRRSISYTTSTSAAAAIAAAARSLSITVSDPQKHGEGSSAFVSYLVSAHTSLAGFKSTDPSVRRRFQDFVLLQKMLADAHPACIIPPLPGKHRMEYITGDRFGPEFIEKRRISLQSYVDRISRHPILQQSVHLQRFLEVEQMTTYDHPRRESHVFENIGDVFLNAFSKIRKPDERFVEIKEAVDKFEQNLANVEKLHSRLIKHQAGLAADYIEFGSSVTSLGMMETQVSQPLGDFGNRTPAYSQAITEKIMSEEHNYVNRLSEYMSYCQSVKDVLKARDQKQVEHEELANWLSSHKSDRERTMSTGKSPGITGFFKDKINDLKGVDPEKARQIRLIKLDARIEELEEAVGQSNVTADSFSKQVVREIDAFQTLKVLDFTDYLQEYINAQLIFHEKGVKFWESMIPIADTVSLDESLKTSSKDELTA</sequence>
<dbReference type="InterPro" id="IPR015404">
    <property type="entry name" value="Vps5_C"/>
</dbReference>
<keyword evidence="5" id="KW-0963">Cytoplasm</keyword>
<dbReference type="Gene3D" id="3.30.1520.10">
    <property type="entry name" value="Phox-like domain"/>
    <property type="match status" value="1"/>
</dbReference>
<keyword evidence="6" id="KW-0446">Lipid-binding</keyword>
<comment type="subcellular location">
    <subcellularLocation>
        <location evidence="2">Cytoplasm</location>
    </subcellularLocation>
    <subcellularLocation>
        <location evidence="1">Endomembrane system</location>
        <topology evidence="1">Peripheral membrane protein</topology>
    </subcellularLocation>
</comment>
<evidence type="ECO:0000259" key="11">
    <source>
        <dbReference type="PROSITE" id="PS50195"/>
    </source>
</evidence>
<proteinExistence type="inferred from homology"/>
<feature type="compositionally biased region" description="Low complexity" evidence="10">
    <location>
        <begin position="71"/>
        <end position="83"/>
    </location>
</feature>
<dbReference type="InterPro" id="IPR036871">
    <property type="entry name" value="PX_dom_sf"/>
</dbReference>
<keyword evidence="4" id="KW-0813">Transport</keyword>
<evidence type="ECO:0000256" key="2">
    <source>
        <dbReference type="ARBA" id="ARBA00004496"/>
    </source>
</evidence>
<feature type="domain" description="PX" evidence="11">
    <location>
        <begin position="112"/>
        <end position="234"/>
    </location>
</feature>
<dbReference type="PROSITE" id="PS50195">
    <property type="entry name" value="PX"/>
    <property type="match status" value="1"/>
</dbReference>
<dbReference type="PANTHER" id="PTHR45949">
    <property type="entry name" value="SORTING NEXIN-4"/>
    <property type="match status" value="1"/>
</dbReference>
<evidence type="ECO:0000256" key="9">
    <source>
        <dbReference type="ARBA" id="ARBA00041273"/>
    </source>
</evidence>
<organism evidence="12 13">
    <name type="scientific">Batrachochytrium salamandrivorans</name>
    <dbReference type="NCBI Taxonomy" id="1357716"/>
    <lineage>
        <taxon>Eukaryota</taxon>
        <taxon>Fungi</taxon>
        <taxon>Fungi incertae sedis</taxon>
        <taxon>Chytridiomycota</taxon>
        <taxon>Chytridiomycota incertae sedis</taxon>
        <taxon>Chytridiomycetes</taxon>
        <taxon>Rhizophydiales</taxon>
        <taxon>Rhizophydiales incertae sedis</taxon>
        <taxon>Batrachochytrium</taxon>
    </lineage>
</organism>
<dbReference type="Pfam" id="PF09325">
    <property type="entry name" value="Vps5"/>
    <property type="match status" value="1"/>
</dbReference>
<dbReference type="CDD" id="cd06863">
    <property type="entry name" value="PX_Atg24p"/>
    <property type="match status" value="1"/>
</dbReference>
<dbReference type="Proteomes" id="UP001648503">
    <property type="component" value="Unassembled WGS sequence"/>
</dbReference>
<name>A0ABQ8FIS6_9FUNG</name>
<evidence type="ECO:0000313" key="13">
    <source>
        <dbReference type="Proteomes" id="UP001648503"/>
    </source>
</evidence>
<protein>
    <recommendedName>
        <fullName evidence="8">Sorting nexin-4</fullName>
    </recommendedName>
    <alternativeName>
        <fullName evidence="9">Autophagy-related protein 24</fullName>
    </alternativeName>
</protein>
<dbReference type="Pfam" id="PF00787">
    <property type="entry name" value="PX"/>
    <property type="match status" value="1"/>
</dbReference>
<evidence type="ECO:0000256" key="4">
    <source>
        <dbReference type="ARBA" id="ARBA00022448"/>
    </source>
</evidence>
<dbReference type="InterPro" id="IPR001683">
    <property type="entry name" value="PX_dom"/>
</dbReference>
<feature type="compositionally biased region" description="Low complexity" evidence="10">
    <location>
        <begin position="16"/>
        <end position="26"/>
    </location>
</feature>
<comment type="similarity">
    <text evidence="3">Belongs to the sorting nexin family.</text>
</comment>
<feature type="compositionally biased region" description="Polar residues" evidence="10">
    <location>
        <begin position="54"/>
        <end position="63"/>
    </location>
</feature>
<evidence type="ECO:0000313" key="12">
    <source>
        <dbReference type="EMBL" id="KAH6598883.1"/>
    </source>
</evidence>
<evidence type="ECO:0000256" key="1">
    <source>
        <dbReference type="ARBA" id="ARBA00004184"/>
    </source>
</evidence>
<reference evidence="12 13" key="1">
    <citation type="submission" date="2021-02" db="EMBL/GenBank/DDBJ databases">
        <title>Variation within the Batrachochytrium salamandrivorans European outbreak.</title>
        <authorList>
            <person name="Kelly M."/>
            <person name="Pasmans F."/>
            <person name="Shea T.P."/>
            <person name="Munoz J.F."/>
            <person name="Carranza S."/>
            <person name="Cuomo C.A."/>
            <person name="Martel A."/>
        </authorList>
    </citation>
    <scope>NUCLEOTIDE SEQUENCE [LARGE SCALE GENOMIC DNA]</scope>
    <source>
        <strain evidence="12 13">AMFP18/2</strain>
    </source>
</reference>
<dbReference type="PANTHER" id="PTHR45949:SF2">
    <property type="entry name" value="SORTING NEXIN-4"/>
    <property type="match status" value="1"/>
</dbReference>
<evidence type="ECO:0000256" key="6">
    <source>
        <dbReference type="ARBA" id="ARBA00023121"/>
    </source>
</evidence>
<dbReference type="InterPro" id="IPR027267">
    <property type="entry name" value="AH/BAR_dom_sf"/>
</dbReference>
<accession>A0ABQ8FIS6</accession>
<dbReference type="SMART" id="SM00312">
    <property type="entry name" value="PX"/>
    <property type="match status" value="1"/>
</dbReference>